<organism evidence="2 3">
    <name type="scientific">Roseisalinus antarcticus</name>
    <dbReference type="NCBI Taxonomy" id="254357"/>
    <lineage>
        <taxon>Bacteria</taxon>
        <taxon>Pseudomonadati</taxon>
        <taxon>Pseudomonadota</taxon>
        <taxon>Alphaproteobacteria</taxon>
        <taxon>Rhodobacterales</taxon>
        <taxon>Roseobacteraceae</taxon>
        <taxon>Roseisalinus</taxon>
    </lineage>
</organism>
<dbReference type="SMART" id="SM00257">
    <property type="entry name" value="LysM"/>
    <property type="match status" value="1"/>
</dbReference>
<evidence type="ECO:0000259" key="1">
    <source>
        <dbReference type="PROSITE" id="PS51782"/>
    </source>
</evidence>
<evidence type="ECO:0000313" key="3">
    <source>
        <dbReference type="Proteomes" id="UP000193900"/>
    </source>
</evidence>
<reference evidence="2 3" key="1">
    <citation type="submission" date="2017-03" db="EMBL/GenBank/DDBJ databases">
        <authorList>
            <person name="Afonso C.L."/>
            <person name="Miller P.J."/>
            <person name="Scott M.A."/>
            <person name="Spackman E."/>
            <person name="Goraichik I."/>
            <person name="Dimitrov K.M."/>
            <person name="Suarez D.L."/>
            <person name="Swayne D.E."/>
        </authorList>
    </citation>
    <scope>NUCLEOTIDE SEQUENCE [LARGE SCALE GENOMIC DNA]</scope>
    <source>
        <strain evidence="2 3">CECT 7023</strain>
    </source>
</reference>
<gene>
    <name evidence="2" type="ORF">ROA7023_02658</name>
</gene>
<name>A0A1Y5T8F2_9RHOB</name>
<dbReference type="Gene3D" id="3.10.350.10">
    <property type="entry name" value="LysM domain"/>
    <property type="match status" value="1"/>
</dbReference>
<feature type="domain" description="LysM" evidence="1">
    <location>
        <begin position="81"/>
        <end position="130"/>
    </location>
</feature>
<sequence length="133" mass="13115">MTFAIRRPAAALPSPRTMVLTGAAAALLLVVAAQRGAETYATTLAPAAPASSAAFEAALSDGRLVRSTPPTLAAAPAARPLTYVVRPGDTLATIAAALYGDAALAPRIAAANAAALDSSARVSPGQGLLIPSL</sequence>
<dbReference type="Pfam" id="PF01476">
    <property type="entry name" value="LysM"/>
    <property type="match status" value="1"/>
</dbReference>
<dbReference type="InterPro" id="IPR036779">
    <property type="entry name" value="LysM_dom_sf"/>
</dbReference>
<dbReference type="CDD" id="cd00118">
    <property type="entry name" value="LysM"/>
    <property type="match status" value="1"/>
</dbReference>
<dbReference type="PROSITE" id="PS51782">
    <property type="entry name" value="LYSM"/>
    <property type="match status" value="1"/>
</dbReference>
<dbReference type="AlphaFoldDB" id="A0A1Y5T8F2"/>
<dbReference type="Proteomes" id="UP000193900">
    <property type="component" value="Unassembled WGS sequence"/>
</dbReference>
<evidence type="ECO:0000313" key="2">
    <source>
        <dbReference type="EMBL" id="SLN58206.1"/>
    </source>
</evidence>
<dbReference type="EMBL" id="FWFZ01000013">
    <property type="protein sequence ID" value="SLN58206.1"/>
    <property type="molecule type" value="Genomic_DNA"/>
</dbReference>
<dbReference type="RefSeq" id="WP_085879489.1">
    <property type="nucleotide sequence ID" value="NZ_FWFZ01000013.1"/>
</dbReference>
<proteinExistence type="predicted"/>
<accession>A0A1Y5T8F2</accession>
<protein>
    <submittedName>
        <fullName evidence="2">LysM domain/BON superfamily protein</fullName>
    </submittedName>
</protein>
<keyword evidence="3" id="KW-1185">Reference proteome</keyword>
<dbReference type="InterPro" id="IPR018392">
    <property type="entry name" value="LysM"/>
</dbReference>